<dbReference type="KEGG" id="hazt:108674525"/>
<protein>
    <submittedName>
        <fullName evidence="3">Uncharacterized protein LOC108674525 isoform X1</fullName>
    </submittedName>
</protein>
<feature type="chain" id="PRO_5037340501" evidence="1">
    <location>
        <begin position="20"/>
        <end position="144"/>
    </location>
</feature>
<keyword evidence="2" id="KW-1185">Reference proteome</keyword>
<dbReference type="Proteomes" id="UP000694843">
    <property type="component" value="Unplaced"/>
</dbReference>
<keyword evidence="1" id="KW-0732">Signal</keyword>
<dbReference type="RefSeq" id="XP_018017974.2">
    <property type="nucleotide sequence ID" value="XM_018162485.2"/>
</dbReference>
<evidence type="ECO:0000313" key="2">
    <source>
        <dbReference type="Proteomes" id="UP000694843"/>
    </source>
</evidence>
<reference evidence="3" key="1">
    <citation type="submission" date="2025-08" db="UniProtKB">
        <authorList>
            <consortium name="RefSeq"/>
        </authorList>
    </citation>
    <scope>IDENTIFICATION</scope>
    <source>
        <tissue evidence="3">Whole organism</tissue>
    </source>
</reference>
<accession>A0A8B7NW18</accession>
<gene>
    <name evidence="3" type="primary">LOC108674525</name>
</gene>
<organism evidence="2 3">
    <name type="scientific">Hyalella azteca</name>
    <name type="common">Amphipod</name>
    <dbReference type="NCBI Taxonomy" id="294128"/>
    <lineage>
        <taxon>Eukaryota</taxon>
        <taxon>Metazoa</taxon>
        <taxon>Ecdysozoa</taxon>
        <taxon>Arthropoda</taxon>
        <taxon>Crustacea</taxon>
        <taxon>Multicrustacea</taxon>
        <taxon>Malacostraca</taxon>
        <taxon>Eumalacostraca</taxon>
        <taxon>Peracarida</taxon>
        <taxon>Amphipoda</taxon>
        <taxon>Senticaudata</taxon>
        <taxon>Talitrida</taxon>
        <taxon>Talitroidea</taxon>
        <taxon>Hyalellidae</taxon>
        <taxon>Hyalella</taxon>
    </lineage>
</organism>
<feature type="signal peptide" evidence="1">
    <location>
        <begin position="1"/>
        <end position="19"/>
    </location>
</feature>
<evidence type="ECO:0000313" key="3">
    <source>
        <dbReference type="RefSeq" id="XP_018017974.2"/>
    </source>
</evidence>
<dbReference type="GeneID" id="108674525"/>
<name>A0A8B7NW18_HYAAZ</name>
<dbReference type="AlphaFoldDB" id="A0A8B7NW18"/>
<sequence length="144" mass="15992">MTRALMLLIVAAAVSSAAGLSNACIVAFWLRLNDLRAAINTCLLQYQSEMEKSVSNPKCNYELPAYDAATCDPFFYNFNKCVLKSKGLLKPNNTLDDVALQKVFLQNKCSNDANFAKAYPTCKSSTMQRLNFLRLLVCLHKAVP</sequence>
<proteinExistence type="predicted"/>
<evidence type="ECO:0000256" key="1">
    <source>
        <dbReference type="SAM" id="SignalP"/>
    </source>
</evidence>